<gene>
    <name evidence="3" type="ORF">HINF_LOCUS11</name>
    <name evidence="4" type="ORF">HINF_LOCUS44325</name>
    <name evidence="5" type="ORF">HINF_LOCUS57821</name>
</gene>
<dbReference type="Proteomes" id="UP001642409">
    <property type="component" value="Unassembled WGS sequence"/>
</dbReference>
<proteinExistence type="predicted"/>
<evidence type="ECO:0000313" key="6">
    <source>
        <dbReference type="Proteomes" id="UP001642409"/>
    </source>
</evidence>
<dbReference type="SUPFAM" id="SSF52058">
    <property type="entry name" value="L domain-like"/>
    <property type="match status" value="1"/>
</dbReference>
<evidence type="ECO:0000256" key="1">
    <source>
        <dbReference type="ARBA" id="ARBA00022614"/>
    </source>
</evidence>
<dbReference type="Gene3D" id="3.80.10.10">
    <property type="entry name" value="Ribonuclease Inhibitor"/>
    <property type="match status" value="1"/>
</dbReference>
<sequence length="286" mass="33282">MPQAFVQLSTHTEILLIQKIFCNLQELIIMNCVRTEVSVVPLKSLNQLKKLIVNNCIISDISNLSTLINIEEFRIKFNCNLNISVMQFWTNLKKLTISCIDAKNISVLRNLIYLEELNCSNNDNIDITPLQYLENLKILIVETCQLISITQFRTLINLQQLYLAFNRVCDISPLELLTKLQYLKVYDNCITDFSPVQQHSNYQLYDIRNQKIPTAKELIISKKIQIVDGINLQHININRIVKQINLNFSLAVKETNLLIKQQYYNLIAFTSKIIQLFQSLNSIHYE</sequence>
<evidence type="ECO:0000313" key="4">
    <source>
        <dbReference type="EMBL" id="CAL6051340.1"/>
    </source>
</evidence>
<protein>
    <submittedName>
        <fullName evidence="3">Uncharacterized protein</fullName>
    </submittedName>
</protein>
<dbReference type="InterPro" id="IPR050836">
    <property type="entry name" value="SDS22/Internalin_LRR"/>
</dbReference>
<dbReference type="InterPro" id="IPR001611">
    <property type="entry name" value="Leu-rich_rpt"/>
</dbReference>
<dbReference type="PROSITE" id="PS51450">
    <property type="entry name" value="LRR"/>
    <property type="match status" value="1"/>
</dbReference>
<dbReference type="EMBL" id="CATOUU010000001">
    <property type="protein sequence ID" value="CAI9912366.1"/>
    <property type="molecule type" value="Genomic_DNA"/>
</dbReference>
<dbReference type="AlphaFoldDB" id="A0AA86N417"/>
<dbReference type="EMBL" id="CAXDID020000321">
    <property type="protein sequence ID" value="CAL6076715.1"/>
    <property type="molecule type" value="Genomic_DNA"/>
</dbReference>
<dbReference type="PANTHER" id="PTHR46652:SF3">
    <property type="entry name" value="LEUCINE-RICH REPEAT-CONTAINING PROTEIN 9"/>
    <property type="match status" value="1"/>
</dbReference>
<keyword evidence="1" id="KW-0433">Leucine-rich repeat</keyword>
<dbReference type="InterPro" id="IPR032675">
    <property type="entry name" value="LRR_dom_sf"/>
</dbReference>
<dbReference type="SMR" id="A0AA86N417"/>
<reference evidence="4 6" key="2">
    <citation type="submission" date="2024-07" db="EMBL/GenBank/DDBJ databases">
        <authorList>
            <person name="Akdeniz Z."/>
        </authorList>
    </citation>
    <scope>NUCLEOTIDE SEQUENCE [LARGE SCALE GENOMIC DNA]</scope>
</reference>
<keyword evidence="2" id="KW-0677">Repeat</keyword>
<comment type="caution">
    <text evidence="3">The sequence shown here is derived from an EMBL/GenBank/DDBJ whole genome shotgun (WGS) entry which is preliminary data.</text>
</comment>
<evidence type="ECO:0000313" key="5">
    <source>
        <dbReference type="EMBL" id="CAL6076715.1"/>
    </source>
</evidence>
<evidence type="ECO:0000313" key="3">
    <source>
        <dbReference type="EMBL" id="CAI9912366.1"/>
    </source>
</evidence>
<dbReference type="PANTHER" id="PTHR46652">
    <property type="entry name" value="LEUCINE-RICH REPEAT AND IQ DOMAIN-CONTAINING PROTEIN 1-RELATED"/>
    <property type="match status" value="1"/>
</dbReference>
<accession>A0AA86N417</accession>
<organism evidence="3">
    <name type="scientific">Hexamita inflata</name>
    <dbReference type="NCBI Taxonomy" id="28002"/>
    <lineage>
        <taxon>Eukaryota</taxon>
        <taxon>Metamonada</taxon>
        <taxon>Diplomonadida</taxon>
        <taxon>Hexamitidae</taxon>
        <taxon>Hexamitinae</taxon>
        <taxon>Hexamita</taxon>
    </lineage>
</organism>
<keyword evidence="6" id="KW-1185">Reference proteome</keyword>
<name>A0AA86N417_9EUKA</name>
<dbReference type="EMBL" id="CAXDID020000187">
    <property type="protein sequence ID" value="CAL6051340.1"/>
    <property type="molecule type" value="Genomic_DNA"/>
</dbReference>
<reference evidence="3" key="1">
    <citation type="submission" date="2023-06" db="EMBL/GenBank/DDBJ databases">
        <authorList>
            <person name="Kurt Z."/>
        </authorList>
    </citation>
    <scope>NUCLEOTIDE SEQUENCE</scope>
</reference>
<evidence type="ECO:0000256" key="2">
    <source>
        <dbReference type="ARBA" id="ARBA00022737"/>
    </source>
</evidence>